<dbReference type="AlphaFoldDB" id="A0A4C1ZZ57"/>
<keyword evidence="2" id="KW-1185">Reference proteome</keyword>
<accession>A0A4C1ZZ57</accession>
<name>A0A4C1ZZ57_EUMVA</name>
<gene>
    <name evidence="1" type="ORF">EVAR_91291_1</name>
</gene>
<protein>
    <submittedName>
        <fullName evidence="1">Uncharacterized protein</fullName>
    </submittedName>
</protein>
<reference evidence="1 2" key="1">
    <citation type="journal article" date="2019" name="Commun. Biol.">
        <title>The bagworm genome reveals a unique fibroin gene that provides high tensile strength.</title>
        <authorList>
            <person name="Kono N."/>
            <person name="Nakamura H."/>
            <person name="Ohtoshi R."/>
            <person name="Tomita M."/>
            <person name="Numata K."/>
            <person name="Arakawa K."/>
        </authorList>
    </citation>
    <scope>NUCLEOTIDE SEQUENCE [LARGE SCALE GENOMIC DNA]</scope>
</reference>
<organism evidence="1 2">
    <name type="scientific">Eumeta variegata</name>
    <name type="common">Bagworm moth</name>
    <name type="synonym">Eumeta japonica</name>
    <dbReference type="NCBI Taxonomy" id="151549"/>
    <lineage>
        <taxon>Eukaryota</taxon>
        <taxon>Metazoa</taxon>
        <taxon>Ecdysozoa</taxon>
        <taxon>Arthropoda</taxon>
        <taxon>Hexapoda</taxon>
        <taxon>Insecta</taxon>
        <taxon>Pterygota</taxon>
        <taxon>Neoptera</taxon>
        <taxon>Endopterygota</taxon>
        <taxon>Lepidoptera</taxon>
        <taxon>Glossata</taxon>
        <taxon>Ditrysia</taxon>
        <taxon>Tineoidea</taxon>
        <taxon>Psychidae</taxon>
        <taxon>Oiketicinae</taxon>
        <taxon>Eumeta</taxon>
    </lineage>
</organism>
<dbReference type="EMBL" id="BGZK01002411">
    <property type="protein sequence ID" value="GBP93736.1"/>
    <property type="molecule type" value="Genomic_DNA"/>
</dbReference>
<evidence type="ECO:0000313" key="1">
    <source>
        <dbReference type="EMBL" id="GBP93736.1"/>
    </source>
</evidence>
<dbReference type="Proteomes" id="UP000299102">
    <property type="component" value="Unassembled WGS sequence"/>
</dbReference>
<comment type="caution">
    <text evidence="1">The sequence shown here is derived from an EMBL/GenBank/DDBJ whole genome shotgun (WGS) entry which is preliminary data.</text>
</comment>
<proteinExistence type="predicted"/>
<evidence type="ECO:0000313" key="2">
    <source>
        <dbReference type="Proteomes" id="UP000299102"/>
    </source>
</evidence>
<sequence length="102" mass="11292">MCINALSVRLQRVLCNRDAIIAKLSGASEYAVLHRVNKVFFVAEYIRPARSVQHREYRLCRSGSGAVLNLVIIGPVGREPLRRRREQNLCNKRTSAGSAGGG</sequence>